<reference evidence="3" key="1">
    <citation type="journal article" date="2019" name="Int. J. Syst. Evol. Microbiol.">
        <title>The Global Catalogue of Microorganisms (GCM) 10K type strain sequencing project: providing services to taxonomists for standard genome sequencing and annotation.</title>
        <authorList>
            <consortium name="The Broad Institute Genomics Platform"/>
            <consortium name="The Broad Institute Genome Sequencing Center for Infectious Disease"/>
            <person name="Wu L."/>
            <person name="Ma J."/>
        </authorList>
    </citation>
    <scope>NUCLEOTIDE SEQUENCE [LARGE SCALE GENOMIC DNA]</scope>
    <source>
        <strain evidence="3">CGMCC 1.15795</strain>
    </source>
</reference>
<feature type="signal peptide" evidence="1">
    <location>
        <begin position="1"/>
        <end position="19"/>
    </location>
</feature>
<protein>
    <submittedName>
        <fullName evidence="2">Phosphoglyceromutase</fullName>
    </submittedName>
</protein>
<organism evidence="2 3">
    <name type="scientific">Hymenobacter bucti</name>
    <dbReference type="NCBI Taxonomy" id="1844114"/>
    <lineage>
        <taxon>Bacteria</taxon>
        <taxon>Pseudomonadati</taxon>
        <taxon>Bacteroidota</taxon>
        <taxon>Cytophagia</taxon>
        <taxon>Cytophagales</taxon>
        <taxon>Hymenobacteraceae</taxon>
        <taxon>Hymenobacter</taxon>
    </lineage>
</organism>
<evidence type="ECO:0000256" key="1">
    <source>
        <dbReference type="SAM" id="SignalP"/>
    </source>
</evidence>
<dbReference type="InterPro" id="IPR017850">
    <property type="entry name" value="Alkaline_phosphatase_core_sf"/>
</dbReference>
<evidence type="ECO:0000313" key="2">
    <source>
        <dbReference type="EMBL" id="MFD1875469.1"/>
    </source>
</evidence>
<dbReference type="Gene3D" id="3.40.720.10">
    <property type="entry name" value="Alkaline Phosphatase, subunit A"/>
    <property type="match status" value="1"/>
</dbReference>
<dbReference type="Proteomes" id="UP001597197">
    <property type="component" value="Unassembled WGS sequence"/>
</dbReference>
<name>A0ABW4R1H3_9BACT</name>
<dbReference type="RefSeq" id="WP_382318170.1">
    <property type="nucleotide sequence ID" value="NZ_JBHUFD010000018.1"/>
</dbReference>
<accession>A0ABW4R1H3</accession>
<keyword evidence="3" id="KW-1185">Reference proteome</keyword>
<proteinExistence type="predicted"/>
<dbReference type="SUPFAM" id="SSF53649">
    <property type="entry name" value="Alkaline phosphatase-like"/>
    <property type="match status" value="1"/>
</dbReference>
<comment type="caution">
    <text evidence="2">The sequence shown here is derived from an EMBL/GenBank/DDBJ whole genome shotgun (WGS) entry which is preliminary data.</text>
</comment>
<sequence length="381" mass="41182">MKKIVLLLALLGAMGRAQAQPTQLKTEHLILVTIDGLRWQEVFGGADPALLGRHHQPAGSLPPASASRQALLPFLWTTVAAQGQLYGNRALGNYLNVTNKARLSYPGYNEMLTGFAADAGIRNNAKIYNPNTTVLEVISRQPAFQQQVLVYGSWDAFPFIFNAPRSGLPVNAGWQPATGPGLSAPELALNEQLRAIDPHGAERPDSLTFGYAFAHLQRAHPRVLYLALGDTDEHAHAGHYGAYVRAAHTADQYLAQLWDYLQSDPKYCGKTTLLITTDHGRGGNRLGQWAHHSRFLRGSDQTWLAVLGPDTPPTGEQRAPGQLYQHQLAQTIARLLGVAYTNDKLTGAPIEAIFDGGLPLLAESVAPGPAGSFAPLSQSAR</sequence>
<evidence type="ECO:0000313" key="3">
    <source>
        <dbReference type="Proteomes" id="UP001597197"/>
    </source>
</evidence>
<dbReference type="EMBL" id="JBHUFD010000018">
    <property type="protein sequence ID" value="MFD1875469.1"/>
    <property type="molecule type" value="Genomic_DNA"/>
</dbReference>
<gene>
    <name evidence="2" type="ORF">ACFSDX_23750</name>
</gene>
<keyword evidence="1" id="KW-0732">Signal</keyword>
<feature type="chain" id="PRO_5045104272" evidence="1">
    <location>
        <begin position="20"/>
        <end position="381"/>
    </location>
</feature>